<dbReference type="AlphaFoldDB" id="A0A1M5Q6G5"/>
<name>A0A1M5Q6G5_BUTFI</name>
<dbReference type="EMBL" id="FQXK01000003">
    <property type="protein sequence ID" value="SHH09635.1"/>
    <property type="molecule type" value="Genomic_DNA"/>
</dbReference>
<protein>
    <recommendedName>
        <fullName evidence="3">Transposase</fullName>
    </recommendedName>
</protein>
<accession>A0A1M5Q6G5</accession>
<evidence type="ECO:0000313" key="2">
    <source>
        <dbReference type="Proteomes" id="UP000184278"/>
    </source>
</evidence>
<gene>
    <name evidence="1" type="ORF">SAMN02745229_00212</name>
</gene>
<reference evidence="2" key="1">
    <citation type="submission" date="2016-11" db="EMBL/GenBank/DDBJ databases">
        <authorList>
            <person name="Varghese N."/>
            <person name="Submissions S."/>
        </authorList>
    </citation>
    <scope>NUCLEOTIDE SEQUENCE [LARGE SCALE GENOMIC DNA]</scope>
    <source>
        <strain evidence="2">DSM 3071</strain>
    </source>
</reference>
<dbReference type="STRING" id="1121131.SAMN02745229_00212"/>
<dbReference type="Proteomes" id="UP000184278">
    <property type="component" value="Unassembled WGS sequence"/>
</dbReference>
<evidence type="ECO:0000313" key="1">
    <source>
        <dbReference type="EMBL" id="SHH09635.1"/>
    </source>
</evidence>
<evidence type="ECO:0008006" key="3">
    <source>
        <dbReference type="Google" id="ProtNLM"/>
    </source>
</evidence>
<keyword evidence="2" id="KW-1185">Reference proteome</keyword>
<proteinExistence type="predicted"/>
<organism evidence="1 2">
    <name type="scientific">Butyrivibrio fibrisolvens DSM 3071</name>
    <dbReference type="NCBI Taxonomy" id="1121131"/>
    <lineage>
        <taxon>Bacteria</taxon>
        <taxon>Bacillati</taxon>
        <taxon>Bacillota</taxon>
        <taxon>Clostridia</taxon>
        <taxon>Lachnospirales</taxon>
        <taxon>Lachnospiraceae</taxon>
        <taxon>Butyrivibrio</taxon>
    </lineage>
</organism>
<sequence length="116" mass="13694">MFRICRVKCDQCGRTHAILLSSMVPYSQISFQDHLQIITAHEKETLSSITLSSALSFDESNFRYIIRMYLKHWKQRLISERISVDSESLISSCFQYFKRQFMQIKCTPNILFLNTT</sequence>